<reference evidence="5 6" key="1">
    <citation type="submission" date="2015-04" db="EMBL/GenBank/DDBJ databases">
        <title>Draft genome sequence of bacteremic isolate Catabacter hongkongensis type strain HKU16T.</title>
        <authorList>
            <person name="Lau S.K."/>
            <person name="Teng J.L."/>
            <person name="Huang Y."/>
            <person name="Curreem S.O."/>
            <person name="Tsui S.K."/>
            <person name="Woo P.C."/>
        </authorList>
    </citation>
    <scope>NUCLEOTIDE SEQUENCE [LARGE SCALE GENOMIC DNA]</scope>
    <source>
        <strain evidence="5 6">HKU16</strain>
    </source>
</reference>
<dbReference type="Pfam" id="PF11258">
    <property type="entry name" value="DUF3048"/>
    <property type="match status" value="1"/>
</dbReference>
<name>A0A0M2NIW9_9FIRM</name>
<organism evidence="5 6">
    <name type="scientific">Christensenella hongkongensis</name>
    <dbReference type="NCBI Taxonomy" id="270498"/>
    <lineage>
        <taxon>Bacteria</taxon>
        <taxon>Bacillati</taxon>
        <taxon>Bacillota</taxon>
        <taxon>Clostridia</taxon>
        <taxon>Christensenellales</taxon>
        <taxon>Christensenellaceae</taxon>
        <taxon>Christensenella</taxon>
    </lineage>
</organism>
<evidence type="ECO:0000259" key="3">
    <source>
        <dbReference type="Pfam" id="PF11258"/>
    </source>
</evidence>
<sequence>MKKILTVLLAALMVCGVFTACSKPAEEPSAAPTTITTETQEPSAAPATETPDAIPTDVSPTTGLTGNTTYKPIIVQIDNESAKARPQTNIQAADVVYETPVEASDVRLTALYNDAINGEDAPDEFTVGPVRSTRYYHQRIQQEWDALFVHNGGPDSTGVSETNIWGESSDHIKQRINGAGKHATHTELFFALKKGSPVSAYAGVDLMKALELYDYTPEPLQSFTFYPLKDYADEPEIEKIELSFYKSPGFVSYEYDKDKDKLIRSMNGKEFEDAVTEAPVEVQNLVIQYVDGIKDTGSSEGSRKIVTLEGSGKAEYVIHGKHLTGTWERPSYTDKTTYRLDSGEEVTFTPGNTWIEIHPSEHDVVTTFADGTEETNNGQ</sequence>
<feature type="domain" description="DUF3048" evidence="4">
    <location>
        <begin position="242"/>
        <end position="355"/>
    </location>
</feature>
<dbReference type="AlphaFoldDB" id="A0A0M2NIW9"/>
<evidence type="ECO:0000259" key="4">
    <source>
        <dbReference type="Pfam" id="PF17479"/>
    </source>
</evidence>
<keyword evidence="6" id="KW-1185">Reference proteome</keyword>
<dbReference type="Proteomes" id="UP000034076">
    <property type="component" value="Unassembled WGS sequence"/>
</dbReference>
<feature type="signal peptide" evidence="2">
    <location>
        <begin position="1"/>
        <end position="20"/>
    </location>
</feature>
<dbReference type="OrthoDB" id="9779102at2"/>
<feature type="region of interest" description="Disordered" evidence="1">
    <location>
        <begin position="25"/>
        <end position="65"/>
    </location>
</feature>
<evidence type="ECO:0008006" key="7">
    <source>
        <dbReference type="Google" id="ProtNLM"/>
    </source>
</evidence>
<feature type="chain" id="PRO_5039155545" description="DUF3048 domain-containing protein" evidence="2">
    <location>
        <begin position="21"/>
        <end position="379"/>
    </location>
</feature>
<dbReference type="InterPro" id="IPR035328">
    <property type="entry name" value="DUF3048_C"/>
</dbReference>
<evidence type="ECO:0000256" key="2">
    <source>
        <dbReference type="SAM" id="SignalP"/>
    </source>
</evidence>
<accession>A0A0M2NIW9</accession>
<gene>
    <name evidence="5" type="ORF">CHK_2263</name>
</gene>
<dbReference type="STRING" id="270498.CHK_2263"/>
<evidence type="ECO:0000313" key="6">
    <source>
        <dbReference type="Proteomes" id="UP000034076"/>
    </source>
</evidence>
<proteinExistence type="predicted"/>
<dbReference type="InterPro" id="IPR023158">
    <property type="entry name" value="YerB-like_sf"/>
</dbReference>
<dbReference type="Pfam" id="PF17479">
    <property type="entry name" value="DUF3048_C"/>
    <property type="match status" value="1"/>
</dbReference>
<evidence type="ECO:0000256" key="1">
    <source>
        <dbReference type="SAM" id="MobiDB-lite"/>
    </source>
</evidence>
<dbReference type="EMBL" id="LAYJ01000112">
    <property type="protein sequence ID" value="KKI50200.1"/>
    <property type="molecule type" value="Genomic_DNA"/>
</dbReference>
<dbReference type="SUPFAM" id="SSF159774">
    <property type="entry name" value="YerB-like"/>
    <property type="match status" value="1"/>
</dbReference>
<dbReference type="RefSeq" id="WP_046444079.1">
    <property type="nucleotide sequence ID" value="NZ_CAUERS010000061.1"/>
</dbReference>
<dbReference type="PROSITE" id="PS51257">
    <property type="entry name" value="PROKAR_LIPOPROTEIN"/>
    <property type="match status" value="1"/>
</dbReference>
<protein>
    <recommendedName>
        <fullName evidence="7">DUF3048 domain-containing protein</fullName>
    </recommendedName>
</protein>
<dbReference type="InterPro" id="IPR021416">
    <property type="entry name" value="DUF3048_N"/>
</dbReference>
<keyword evidence="2" id="KW-0732">Signal</keyword>
<feature type="domain" description="DUF3048" evidence="3">
    <location>
        <begin position="62"/>
        <end position="157"/>
    </location>
</feature>
<feature type="compositionally biased region" description="Polar residues" evidence="1">
    <location>
        <begin position="31"/>
        <end position="42"/>
    </location>
</feature>
<dbReference type="Gene3D" id="3.50.90.10">
    <property type="entry name" value="YerB-like"/>
    <property type="match status" value="1"/>
</dbReference>
<comment type="caution">
    <text evidence="5">The sequence shown here is derived from an EMBL/GenBank/DDBJ whole genome shotgun (WGS) entry which is preliminary data.</text>
</comment>
<evidence type="ECO:0000313" key="5">
    <source>
        <dbReference type="EMBL" id="KKI50200.1"/>
    </source>
</evidence>